<gene>
    <name evidence="2" type="ORF">SETIT_8G003500v2</name>
</gene>
<dbReference type="SUPFAM" id="SSF52047">
    <property type="entry name" value="RNI-like"/>
    <property type="match status" value="1"/>
</dbReference>
<dbReference type="InterPro" id="IPR032675">
    <property type="entry name" value="LRR_dom_sf"/>
</dbReference>
<dbReference type="EMBL" id="CM003535">
    <property type="protein sequence ID" value="RCV36703.1"/>
    <property type="molecule type" value="Genomic_DNA"/>
</dbReference>
<dbReference type="Pfam" id="PF23622">
    <property type="entry name" value="LRR_At1g61320_AtMIF1"/>
    <property type="match status" value="1"/>
</dbReference>
<dbReference type="STRING" id="4555.A0A368S2Y8"/>
<dbReference type="PANTHER" id="PTHR34145:SF58">
    <property type="entry name" value="OS10G0384600 PROTEIN"/>
    <property type="match status" value="1"/>
</dbReference>
<organism evidence="2">
    <name type="scientific">Setaria italica</name>
    <name type="common">Foxtail millet</name>
    <name type="synonym">Panicum italicum</name>
    <dbReference type="NCBI Taxonomy" id="4555"/>
    <lineage>
        <taxon>Eukaryota</taxon>
        <taxon>Viridiplantae</taxon>
        <taxon>Streptophyta</taxon>
        <taxon>Embryophyta</taxon>
        <taxon>Tracheophyta</taxon>
        <taxon>Spermatophyta</taxon>
        <taxon>Magnoliopsida</taxon>
        <taxon>Liliopsida</taxon>
        <taxon>Poales</taxon>
        <taxon>Poaceae</taxon>
        <taxon>PACMAD clade</taxon>
        <taxon>Panicoideae</taxon>
        <taxon>Panicodae</taxon>
        <taxon>Paniceae</taxon>
        <taxon>Cenchrinae</taxon>
        <taxon>Setaria</taxon>
    </lineage>
</organism>
<feature type="domain" description="At1g61320/AtMIF1 LRR" evidence="1">
    <location>
        <begin position="86"/>
        <end position="459"/>
    </location>
</feature>
<dbReference type="InterPro" id="IPR053772">
    <property type="entry name" value="At1g61320/At1g61330-like"/>
</dbReference>
<dbReference type="OrthoDB" id="678199at2759"/>
<evidence type="ECO:0000259" key="1">
    <source>
        <dbReference type="Pfam" id="PF23622"/>
    </source>
</evidence>
<proteinExistence type="predicted"/>
<sequence>MAAHPALLINHSRLMRLLPKEPCQSFRRPSSWDALQHIHSLMTMRDAACVSRRFLFFWRRYPNLAFNQEYISGYRGKYVFSKAQYVLENHSGVGVKMLKLNLSTCSKKDIDINLLDGWLRAFIKPGITELAVLLPKCYELEYNFPSSLMSCDEAGSSLTSIYLSTVCLHNVRITGDEVGFFLSSCFALERLDLSKCSMITSLKIPRVLHKLRIVQLHMCQVLQTVEINALNLSPFNYNGCPLSSFSLGDSLETKELLMHVVGMPDLIQYVGCNVPSIAPNLEMLMLSTVNEKLKAPAIFDKFQHLKHLVICLGKRGEFFKGYDFFSLAHFLDACVALETFTLRIQIGCRWYDMQSRVAIMPFRHGGLRSLRKATITGFCSSKSLVELTCHILRSAASSLQFILLDTSRGYDWKHSLTDRCRTMGTMDLQDSERALFNIRQYVEPKVPPGVELKVLGPCSRCHSIDAKAMEEATS</sequence>
<dbReference type="InterPro" id="IPR055357">
    <property type="entry name" value="LRR_At1g61320_AtMIF1"/>
</dbReference>
<dbReference type="PANTHER" id="PTHR34145">
    <property type="entry name" value="OS02G0105600 PROTEIN"/>
    <property type="match status" value="1"/>
</dbReference>
<protein>
    <recommendedName>
        <fullName evidence="1">At1g61320/AtMIF1 LRR domain-containing protein</fullName>
    </recommendedName>
</protein>
<evidence type="ECO:0000313" key="2">
    <source>
        <dbReference type="EMBL" id="RCV36703.1"/>
    </source>
</evidence>
<reference evidence="2" key="1">
    <citation type="journal article" date="2012" name="Nat. Biotechnol.">
        <title>Reference genome sequence of the model plant Setaria.</title>
        <authorList>
            <person name="Bennetzen J.L."/>
            <person name="Schmutz J."/>
            <person name="Wang H."/>
            <person name="Percifield R."/>
            <person name="Hawkins J."/>
            <person name="Pontaroli A.C."/>
            <person name="Estep M."/>
            <person name="Feng L."/>
            <person name="Vaughn J.N."/>
            <person name="Grimwood J."/>
            <person name="Jenkins J."/>
            <person name="Barry K."/>
            <person name="Lindquist E."/>
            <person name="Hellsten U."/>
            <person name="Deshpande S."/>
            <person name="Wang X."/>
            <person name="Wu X."/>
            <person name="Mitros T."/>
            <person name="Triplett J."/>
            <person name="Yang X."/>
            <person name="Ye C.Y."/>
            <person name="Mauro-Herrera M."/>
            <person name="Wang L."/>
            <person name="Li P."/>
            <person name="Sharma M."/>
            <person name="Sharma R."/>
            <person name="Ronald P.C."/>
            <person name="Panaud O."/>
            <person name="Kellogg E.A."/>
            <person name="Brutnell T.P."/>
            <person name="Doust A.N."/>
            <person name="Tuskan G.A."/>
            <person name="Rokhsar D."/>
            <person name="Devos K.M."/>
        </authorList>
    </citation>
    <scope>NUCLEOTIDE SEQUENCE [LARGE SCALE GENOMIC DNA]</scope>
    <source>
        <strain evidence="2">Yugu1</strain>
    </source>
</reference>
<reference evidence="2" key="2">
    <citation type="submission" date="2015-07" db="EMBL/GenBank/DDBJ databases">
        <authorList>
            <person name="Noorani M."/>
        </authorList>
    </citation>
    <scope>NUCLEOTIDE SEQUENCE</scope>
    <source>
        <strain evidence="2">Yugu1</strain>
    </source>
</reference>
<dbReference type="Gene3D" id="3.80.10.10">
    <property type="entry name" value="Ribonuclease Inhibitor"/>
    <property type="match status" value="1"/>
</dbReference>
<dbReference type="AlphaFoldDB" id="A0A368S2Y8"/>
<name>A0A368S2Y8_SETIT</name>
<accession>A0A368S2Y8</accession>